<name>A0A7N2R592_QUELO</name>
<dbReference type="InterPro" id="IPR019557">
    <property type="entry name" value="AminoTfrase-like_pln_mobile"/>
</dbReference>
<dbReference type="EMBL" id="LRBV02000005">
    <property type="status" value="NOT_ANNOTATED_CDS"/>
    <property type="molecule type" value="Genomic_DNA"/>
</dbReference>
<dbReference type="AlphaFoldDB" id="A0A7N2R592"/>
<feature type="compositionally biased region" description="Gly residues" evidence="2">
    <location>
        <begin position="190"/>
        <end position="206"/>
    </location>
</feature>
<feature type="repeat" description="WD" evidence="1">
    <location>
        <begin position="431"/>
        <end position="461"/>
    </location>
</feature>
<dbReference type="InterPro" id="IPR036322">
    <property type="entry name" value="WD40_repeat_dom_sf"/>
</dbReference>
<sequence>MQIVWEPYTHTLGSLPAYCTAGQHIWRAEVPLIFFWIVEWHHPERVLRQFGMKQPVPSVVDTSTTLHKISLQGKWEKNWEVEHDPFIRQWANRVNVVRGSDLLDDDDTYLVEYMMWYNRHTRRYITPESAYLELMVRTMIRSIQRCDEGSNMHTNLTFTLELVEELGQLKLANALAEAVDIDTQAPVRGGQRGGSRGGGHRGGGQAGRSRTTESAPIYEEGNESGAEEAWLGTDWVLSDDDDRTPRCTPGDGAGPSHSVDHQGTVPAHTTSHGASTDFEGPPRMSPPVFSGSAHDGGCIFVPTPGMPTPPLVHVDPTMSAPSQTPHGEAVQIEQIPAEDIEPVEALRRSRCPRAHAPDYRTGDGMYFVRLDMSGHMGGNEKIIKCLSSLTTKFMRINGRTNSFVANHLSESLQCLASTLRRWRSGQSSESWEAHKAAIQALIKLPSGELVTGSSDTTLKLWRGSKCTHTFVGHTVFGGKGMPALLTEVRLILDLKLLFRTLSKRTNALAFITNLTGFVFIFT</sequence>
<dbReference type="Proteomes" id="UP000594261">
    <property type="component" value="Chromosome 5"/>
</dbReference>
<evidence type="ECO:0000256" key="1">
    <source>
        <dbReference type="PROSITE-ProRule" id="PRU00221"/>
    </source>
</evidence>
<organism evidence="4 5">
    <name type="scientific">Quercus lobata</name>
    <name type="common">Valley oak</name>
    <dbReference type="NCBI Taxonomy" id="97700"/>
    <lineage>
        <taxon>Eukaryota</taxon>
        <taxon>Viridiplantae</taxon>
        <taxon>Streptophyta</taxon>
        <taxon>Embryophyta</taxon>
        <taxon>Tracheophyta</taxon>
        <taxon>Spermatophyta</taxon>
        <taxon>Magnoliopsida</taxon>
        <taxon>eudicotyledons</taxon>
        <taxon>Gunneridae</taxon>
        <taxon>Pentapetalae</taxon>
        <taxon>rosids</taxon>
        <taxon>fabids</taxon>
        <taxon>Fagales</taxon>
        <taxon>Fagaceae</taxon>
        <taxon>Quercus</taxon>
    </lineage>
</organism>
<feature type="region of interest" description="Disordered" evidence="2">
    <location>
        <begin position="185"/>
        <end position="214"/>
    </location>
</feature>
<accession>A0A7N2R592</accession>
<dbReference type="InParanoid" id="A0A7N2R592"/>
<evidence type="ECO:0000259" key="3">
    <source>
        <dbReference type="Pfam" id="PF10536"/>
    </source>
</evidence>
<feature type="domain" description="Aminotransferase-like plant mobile" evidence="3">
    <location>
        <begin position="2"/>
        <end position="118"/>
    </location>
</feature>
<dbReference type="InterPro" id="IPR015943">
    <property type="entry name" value="WD40/YVTN_repeat-like_dom_sf"/>
</dbReference>
<evidence type="ECO:0000256" key="2">
    <source>
        <dbReference type="SAM" id="MobiDB-lite"/>
    </source>
</evidence>
<reference evidence="4" key="2">
    <citation type="submission" date="2021-01" db="UniProtKB">
        <authorList>
            <consortium name="EnsemblPlants"/>
        </authorList>
    </citation>
    <scope>IDENTIFICATION</scope>
</reference>
<keyword evidence="1" id="KW-0853">WD repeat</keyword>
<dbReference type="PANTHER" id="PTHR46033:SF8">
    <property type="entry name" value="PROTEIN MAINTENANCE OF MERISTEMS-LIKE"/>
    <property type="match status" value="1"/>
</dbReference>
<dbReference type="GO" id="GO:0010073">
    <property type="term" value="P:meristem maintenance"/>
    <property type="evidence" value="ECO:0007669"/>
    <property type="project" value="InterPro"/>
</dbReference>
<dbReference type="InterPro" id="IPR001680">
    <property type="entry name" value="WD40_rpt"/>
</dbReference>
<dbReference type="SMART" id="SM00320">
    <property type="entry name" value="WD40"/>
    <property type="match status" value="1"/>
</dbReference>
<keyword evidence="5" id="KW-1185">Reference proteome</keyword>
<dbReference type="Gramene" id="QL05p061710:mrna">
    <property type="protein sequence ID" value="QL05p061710:mrna"/>
    <property type="gene ID" value="QL05p061710"/>
</dbReference>
<dbReference type="PROSITE" id="PS50082">
    <property type="entry name" value="WD_REPEATS_2"/>
    <property type="match status" value="1"/>
</dbReference>
<evidence type="ECO:0000313" key="4">
    <source>
        <dbReference type="EnsemblPlants" id="QL05p061710:mrna"/>
    </source>
</evidence>
<dbReference type="PANTHER" id="PTHR46033">
    <property type="entry name" value="PROTEIN MAIN-LIKE 2"/>
    <property type="match status" value="1"/>
</dbReference>
<reference evidence="4 5" key="1">
    <citation type="journal article" date="2016" name="G3 (Bethesda)">
        <title>First Draft Assembly and Annotation of the Genome of a California Endemic Oak Quercus lobata Nee (Fagaceae).</title>
        <authorList>
            <person name="Sork V.L."/>
            <person name="Fitz-Gibbon S.T."/>
            <person name="Puiu D."/>
            <person name="Crepeau M."/>
            <person name="Gugger P.F."/>
            <person name="Sherman R."/>
            <person name="Stevens K."/>
            <person name="Langley C.H."/>
            <person name="Pellegrini M."/>
            <person name="Salzberg S.L."/>
        </authorList>
    </citation>
    <scope>NUCLEOTIDE SEQUENCE [LARGE SCALE GENOMIC DNA]</scope>
    <source>
        <strain evidence="4 5">cv. SW786</strain>
    </source>
</reference>
<dbReference type="SUPFAM" id="SSF50978">
    <property type="entry name" value="WD40 repeat-like"/>
    <property type="match status" value="1"/>
</dbReference>
<evidence type="ECO:0000313" key="5">
    <source>
        <dbReference type="Proteomes" id="UP000594261"/>
    </source>
</evidence>
<dbReference type="Pfam" id="PF10536">
    <property type="entry name" value="PMD"/>
    <property type="match status" value="1"/>
</dbReference>
<proteinExistence type="predicted"/>
<protein>
    <recommendedName>
        <fullName evidence="3">Aminotransferase-like plant mobile domain-containing protein</fullName>
    </recommendedName>
</protein>
<dbReference type="Gene3D" id="2.130.10.10">
    <property type="entry name" value="YVTN repeat-like/Quinoprotein amine dehydrogenase"/>
    <property type="match status" value="1"/>
</dbReference>
<dbReference type="InterPro" id="IPR044824">
    <property type="entry name" value="MAIN-like"/>
</dbReference>
<dbReference type="EnsemblPlants" id="QL05p061710:mrna">
    <property type="protein sequence ID" value="QL05p061710:mrna"/>
    <property type="gene ID" value="QL05p061710"/>
</dbReference>
<feature type="region of interest" description="Disordered" evidence="2">
    <location>
        <begin position="237"/>
        <end position="283"/>
    </location>
</feature>